<dbReference type="EC" id="2.7.11.1" evidence="3"/>
<dbReference type="PANTHER" id="PTHR35526:SF3">
    <property type="entry name" value="ANTI-SIGMA-F FACTOR RSBW"/>
    <property type="match status" value="1"/>
</dbReference>
<organism evidence="3 4">
    <name type="scientific">Poriferisphaera corsica</name>
    <dbReference type="NCBI Taxonomy" id="2528020"/>
    <lineage>
        <taxon>Bacteria</taxon>
        <taxon>Pseudomonadati</taxon>
        <taxon>Planctomycetota</taxon>
        <taxon>Phycisphaerae</taxon>
        <taxon>Phycisphaerales</taxon>
        <taxon>Phycisphaeraceae</taxon>
        <taxon>Poriferisphaera</taxon>
    </lineage>
</organism>
<dbReference type="EMBL" id="CP036425">
    <property type="protein sequence ID" value="QDU33315.1"/>
    <property type="molecule type" value="Genomic_DNA"/>
</dbReference>
<evidence type="ECO:0000313" key="3">
    <source>
        <dbReference type="EMBL" id="QDU33315.1"/>
    </source>
</evidence>
<dbReference type="OrthoDB" id="9792240at2"/>
<dbReference type="GO" id="GO:0004674">
    <property type="term" value="F:protein serine/threonine kinase activity"/>
    <property type="evidence" value="ECO:0007669"/>
    <property type="project" value="UniProtKB-KW"/>
</dbReference>
<dbReference type="SUPFAM" id="SSF55874">
    <property type="entry name" value="ATPase domain of HSP90 chaperone/DNA topoisomerase II/histidine kinase"/>
    <property type="match status" value="1"/>
</dbReference>
<feature type="domain" description="Histidine kinase/HSP90-like ATPase" evidence="2">
    <location>
        <begin position="11"/>
        <end position="133"/>
    </location>
</feature>
<dbReference type="Gene3D" id="3.30.565.10">
    <property type="entry name" value="Histidine kinase-like ATPase, C-terminal domain"/>
    <property type="match status" value="1"/>
</dbReference>
<keyword evidence="3" id="KW-0418">Kinase</keyword>
<name>A0A517YSV2_9BACT</name>
<dbReference type="Proteomes" id="UP000317369">
    <property type="component" value="Chromosome"/>
</dbReference>
<accession>A0A517YSV2</accession>
<keyword evidence="1" id="KW-0723">Serine/threonine-protein kinase</keyword>
<sequence length="141" mass="15241">MGDVSQNTITIPSRLSEVAKVQSAIVGAAREQGYSKEVIFAVQLSLDEAVTNAIRHGNKLDESKSVSVNYVITPCKITITICDEGDGFDPHHIPDPTLDENLTCPSGRGVMLIQAYMTSVSYNDKGNCLTLVKEKDCALPQ</sequence>
<reference evidence="3 4" key="1">
    <citation type="submission" date="2019-02" db="EMBL/GenBank/DDBJ databases">
        <title>Deep-cultivation of Planctomycetes and their phenomic and genomic characterization uncovers novel biology.</title>
        <authorList>
            <person name="Wiegand S."/>
            <person name="Jogler M."/>
            <person name="Boedeker C."/>
            <person name="Pinto D."/>
            <person name="Vollmers J."/>
            <person name="Rivas-Marin E."/>
            <person name="Kohn T."/>
            <person name="Peeters S.H."/>
            <person name="Heuer A."/>
            <person name="Rast P."/>
            <person name="Oberbeckmann S."/>
            <person name="Bunk B."/>
            <person name="Jeske O."/>
            <person name="Meyerdierks A."/>
            <person name="Storesund J.E."/>
            <person name="Kallscheuer N."/>
            <person name="Luecker S."/>
            <person name="Lage O.M."/>
            <person name="Pohl T."/>
            <person name="Merkel B.J."/>
            <person name="Hornburger P."/>
            <person name="Mueller R.-W."/>
            <person name="Bruemmer F."/>
            <person name="Labrenz M."/>
            <person name="Spormann A.M."/>
            <person name="Op den Camp H."/>
            <person name="Overmann J."/>
            <person name="Amann R."/>
            <person name="Jetten M.S.M."/>
            <person name="Mascher T."/>
            <person name="Medema M.H."/>
            <person name="Devos D.P."/>
            <person name="Kaster A.-K."/>
            <person name="Ovreas L."/>
            <person name="Rohde M."/>
            <person name="Galperin M.Y."/>
            <person name="Jogler C."/>
        </authorList>
    </citation>
    <scope>NUCLEOTIDE SEQUENCE [LARGE SCALE GENOMIC DNA]</scope>
    <source>
        <strain evidence="3 4">KS4</strain>
    </source>
</reference>
<dbReference type="InterPro" id="IPR036890">
    <property type="entry name" value="HATPase_C_sf"/>
</dbReference>
<dbReference type="CDD" id="cd16936">
    <property type="entry name" value="HATPase_RsbW-like"/>
    <property type="match status" value="1"/>
</dbReference>
<dbReference type="Pfam" id="PF13581">
    <property type="entry name" value="HATPase_c_2"/>
    <property type="match status" value="1"/>
</dbReference>
<dbReference type="KEGG" id="pcor:KS4_13610"/>
<dbReference type="InterPro" id="IPR003594">
    <property type="entry name" value="HATPase_dom"/>
</dbReference>
<gene>
    <name evidence="3" type="primary">rsbW</name>
    <name evidence="3" type="ORF">KS4_13610</name>
</gene>
<evidence type="ECO:0000256" key="1">
    <source>
        <dbReference type="ARBA" id="ARBA00022527"/>
    </source>
</evidence>
<proteinExistence type="predicted"/>
<keyword evidence="3" id="KW-0808">Transferase</keyword>
<evidence type="ECO:0000313" key="4">
    <source>
        <dbReference type="Proteomes" id="UP000317369"/>
    </source>
</evidence>
<protein>
    <submittedName>
        <fullName evidence="3">Serine-protein kinase RsbW</fullName>
        <ecNumber evidence="3">2.7.11.1</ecNumber>
    </submittedName>
</protein>
<dbReference type="RefSeq" id="WP_145076247.1">
    <property type="nucleotide sequence ID" value="NZ_CP036425.1"/>
</dbReference>
<evidence type="ECO:0000259" key="2">
    <source>
        <dbReference type="Pfam" id="PF13581"/>
    </source>
</evidence>
<dbReference type="AlphaFoldDB" id="A0A517YSV2"/>
<dbReference type="PANTHER" id="PTHR35526">
    <property type="entry name" value="ANTI-SIGMA-F FACTOR RSBW-RELATED"/>
    <property type="match status" value="1"/>
</dbReference>
<dbReference type="InterPro" id="IPR050267">
    <property type="entry name" value="Anti-sigma-factor_SerPK"/>
</dbReference>
<keyword evidence="4" id="KW-1185">Reference proteome</keyword>